<protein>
    <submittedName>
        <fullName evidence="3">PEP-CTERM sorting domain-containing protein</fullName>
    </submittedName>
</protein>
<dbReference type="Proteomes" id="UP001595897">
    <property type="component" value="Unassembled WGS sequence"/>
</dbReference>
<reference evidence="4" key="1">
    <citation type="journal article" date="2019" name="Int. J. Syst. Evol. Microbiol.">
        <title>The Global Catalogue of Microorganisms (GCM) 10K type strain sequencing project: providing services to taxonomists for standard genome sequencing and annotation.</title>
        <authorList>
            <consortium name="The Broad Institute Genomics Platform"/>
            <consortium name="The Broad Institute Genome Sequencing Center for Infectious Disease"/>
            <person name="Wu L."/>
            <person name="Ma J."/>
        </authorList>
    </citation>
    <scope>NUCLEOTIDE SEQUENCE [LARGE SCALE GENOMIC DNA]</scope>
    <source>
        <strain evidence="4">KACC 12507</strain>
    </source>
</reference>
<gene>
    <name evidence="3" type="ORF">ACFO4O_14300</name>
</gene>
<feature type="chain" id="PRO_5046634971" evidence="2">
    <location>
        <begin position="28"/>
        <end position="176"/>
    </location>
</feature>
<evidence type="ECO:0000256" key="2">
    <source>
        <dbReference type="SAM" id="SignalP"/>
    </source>
</evidence>
<proteinExistence type="predicted"/>
<keyword evidence="1" id="KW-0812">Transmembrane</keyword>
<dbReference type="EMBL" id="JBHSGU010000009">
    <property type="protein sequence ID" value="MFC4701338.1"/>
    <property type="molecule type" value="Genomic_DNA"/>
</dbReference>
<dbReference type="InterPro" id="IPR013424">
    <property type="entry name" value="Ice-binding_C"/>
</dbReference>
<accession>A0ABV9LZB3</accession>
<evidence type="ECO:0000313" key="3">
    <source>
        <dbReference type="EMBL" id="MFC4701338.1"/>
    </source>
</evidence>
<sequence>MKSLKKLVSNAILATSLLFASSFAANAVVITQDIIVDGFTFGTIEVELTQTLANSGDIVDSGFDSGISLFSIELFGLPTPAFTQFDFQVAIDTADLSAGIEFFALDVQENGFDDWSYQFIFDTFDPFGNFIDIFSPAGFVFFSADVQLGEARVSAPATIALLTLAIGGVLLRRQRK</sequence>
<evidence type="ECO:0000256" key="1">
    <source>
        <dbReference type="SAM" id="Phobius"/>
    </source>
</evidence>
<keyword evidence="1" id="KW-1133">Transmembrane helix</keyword>
<dbReference type="NCBIfam" id="TIGR02595">
    <property type="entry name" value="PEP_CTERM"/>
    <property type="match status" value="1"/>
</dbReference>
<comment type="caution">
    <text evidence="3">The sequence shown here is derived from an EMBL/GenBank/DDBJ whole genome shotgun (WGS) entry which is preliminary data.</text>
</comment>
<keyword evidence="1" id="KW-0472">Membrane</keyword>
<dbReference type="RefSeq" id="WP_382409730.1">
    <property type="nucleotide sequence ID" value="NZ_JBHSGU010000009.1"/>
</dbReference>
<feature type="transmembrane region" description="Helical" evidence="1">
    <location>
        <begin position="153"/>
        <end position="171"/>
    </location>
</feature>
<organism evidence="3 4">
    <name type="scientific">Glaciecola siphonariae</name>
    <dbReference type="NCBI Taxonomy" id="521012"/>
    <lineage>
        <taxon>Bacteria</taxon>
        <taxon>Pseudomonadati</taxon>
        <taxon>Pseudomonadota</taxon>
        <taxon>Gammaproteobacteria</taxon>
        <taxon>Alteromonadales</taxon>
        <taxon>Alteromonadaceae</taxon>
        <taxon>Glaciecola</taxon>
    </lineage>
</organism>
<evidence type="ECO:0000313" key="4">
    <source>
        <dbReference type="Proteomes" id="UP001595897"/>
    </source>
</evidence>
<keyword evidence="2" id="KW-0732">Signal</keyword>
<name>A0ABV9LZB3_9ALTE</name>
<feature type="signal peptide" evidence="2">
    <location>
        <begin position="1"/>
        <end position="27"/>
    </location>
</feature>
<keyword evidence="4" id="KW-1185">Reference proteome</keyword>